<protein>
    <submittedName>
        <fullName evidence="2">Uncharacterized protein</fullName>
    </submittedName>
</protein>
<organism evidence="2 3">
    <name type="scientific">Immersiella caudata</name>
    <dbReference type="NCBI Taxonomy" id="314043"/>
    <lineage>
        <taxon>Eukaryota</taxon>
        <taxon>Fungi</taxon>
        <taxon>Dikarya</taxon>
        <taxon>Ascomycota</taxon>
        <taxon>Pezizomycotina</taxon>
        <taxon>Sordariomycetes</taxon>
        <taxon>Sordariomycetidae</taxon>
        <taxon>Sordariales</taxon>
        <taxon>Lasiosphaeriaceae</taxon>
        <taxon>Immersiella</taxon>
    </lineage>
</organism>
<comment type="caution">
    <text evidence="2">The sequence shown here is derived from an EMBL/GenBank/DDBJ whole genome shotgun (WGS) entry which is preliminary data.</text>
</comment>
<evidence type="ECO:0000313" key="2">
    <source>
        <dbReference type="EMBL" id="KAK0624120.1"/>
    </source>
</evidence>
<dbReference type="AlphaFoldDB" id="A0AA39WZK3"/>
<name>A0AA39WZK3_9PEZI</name>
<dbReference type="Proteomes" id="UP001175000">
    <property type="component" value="Unassembled WGS sequence"/>
</dbReference>
<evidence type="ECO:0000313" key="3">
    <source>
        <dbReference type="Proteomes" id="UP001175000"/>
    </source>
</evidence>
<dbReference type="EMBL" id="JAULSU010000003">
    <property type="protein sequence ID" value="KAK0624120.1"/>
    <property type="molecule type" value="Genomic_DNA"/>
</dbReference>
<reference evidence="2" key="1">
    <citation type="submission" date="2023-06" db="EMBL/GenBank/DDBJ databases">
        <title>Genome-scale phylogeny and comparative genomics of the fungal order Sordariales.</title>
        <authorList>
            <consortium name="Lawrence Berkeley National Laboratory"/>
            <person name="Hensen N."/>
            <person name="Bonometti L."/>
            <person name="Westerberg I."/>
            <person name="Brannstrom I.O."/>
            <person name="Guillou S."/>
            <person name="Cros-Aarteil S."/>
            <person name="Calhoun S."/>
            <person name="Haridas S."/>
            <person name="Kuo A."/>
            <person name="Mondo S."/>
            <person name="Pangilinan J."/>
            <person name="Riley R."/>
            <person name="Labutti K."/>
            <person name="Andreopoulos B."/>
            <person name="Lipzen A."/>
            <person name="Chen C."/>
            <person name="Yanf M."/>
            <person name="Daum C."/>
            <person name="Ng V."/>
            <person name="Clum A."/>
            <person name="Steindorff A."/>
            <person name="Ohm R."/>
            <person name="Martin F."/>
            <person name="Silar P."/>
            <person name="Natvig D."/>
            <person name="Lalanne C."/>
            <person name="Gautier V."/>
            <person name="Ament-Velasquez S.L."/>
            <person name="Kruys A."/>
            <person name="Hutchinson M.I."/>
            <person name="Powell A.J."/>
            <person name="Barry K."/>
            <person name="Miller A.N."/>
            <person name="Grigoriev I.V."/>
            <person name="Debuchy R."/>
            <person name="Gladieux P."/>
            <person name="Thoren M.H."/>
            <person name="Johannesson H."/>
        </authorList>
    </citation>
    <scope>NUCLEOTIDE SEQUENCE</scope>
    <source>
        <strain evidence="2">CBS 606.72</strain>
    </source>
</reference>
<sequence length="307" mass="33116">MSGLKAQEMSSTEEEQATSCATPAAPPPYSGAVPITPPHQIEPPLITIPKLLPPFAPHRPFPPLMTAYCIYSLSLSTFRQFNICAAANKHDILFTAQLSTGFVPHTPLGSRPGIILHNGPTTKDPVLAAAGAESISSSTTMSFNTRSVVILPPVSAPPEATPNAMVTTMMRASRAQEDKGVVFRLSVVVSAEGHRKEEFEWRKVGGLGAEGKEKGYKMLRLAPPGEEEHEVVGILTWPVGTIEKLTKVFTLELKGGALSGQLGERVVLMMLVTASRLWWMRLKGQTAKGYVAVAEKTHGKQAQGQEW</sequence>
<gene>
    <name evidence="2" type="ORF">B0T14DRAFT_517547</name>
</gene>
<evidence type="ECO:0000256" key="1">
    <source>
        <dbReference type="SAM" id="MobiDB-lite"/>
    </source>
</evidence>
<accession>A0AA39WZK3</accession>
<proteinExistence type="predicted"/>
<keyword evidence="3" id="KW-1185">Reference proteome</keyword>
<feature type="region of interest" description="Disordered" evidence="1">
    <location>
        <begin position="1"/>
        <end position="31"/>
    </location>
</feature>